<dbReference type="Proteomes" id="UP000317572">
    <property type="component" value="Chromosome"/>
</dbReference>
<reference evidence="2 3" key="1">
    <citation type="submission" date="2018-11" db="EMBL/GenBank/DDBJ databases">
        <title>The first complete genome of Serratia liquefaciens isolated from metalophyte plant revel distinctness adaptive mechanisms in an extreme habitat.</title>
        <authorList>
            <person name="Caneschi W.L."/>
            <person name="Sanchez A.B."/>
            <person name="Felestrino E.B."/>
            <person name="Assis R.A.B."/>
            <person name="Lemes C.G.C."/>
            <person name="Cordeiro I.F."/>
            <person name="Fonseca N.P."/>
            <person name="Villa M."/>
            <person name="Vieira I.T."/>
            <person name="Moraes L.A."/>
            <person name="Kamino L.H.Y."/>
            <person name="do Carmo F."/>
            <person name="Garcia C.M."/>
            <person name="Almeida N.F."/>
            <person name="Silva R.S."/>
            <person name="Ferro J.A."/>
            <person name="Ferro M.I.T."/>
            <person name="Varani A.M."/>
            <person name="Ferreira R.M."/>
            <person name="dos Santos V.L."/>
            <person name="Silva U.C."/>
            <person name="Setubal J.C."/>
            <person name="Moreira L.M."/>
        </authorList>
    </citation>
    <scope>NUCLEOTIDE SEQUENCE [LARGE SCALE GENOMIC DNA]</scope>
    <source>
        <strain evidence="2 3">FG3</strain>
    </source>
</reference>
<protein>
    <recommendedName>
        <fullName evidence="1">LHH domain-containing protein</fullName>
    </recommendedName>
</protein>
<sequence length="143" mass="16315">MAKGDVADASKLLNKASDEVSSAKYFGQERKYWSAEPIQFNGNKVYQRNDLFDPNAVDARGRSNIQRMEKGLAPLDANGNSVNLHHMLQRQDGPIAEVTQAFHKENHGVIHINDNSIPSGINRTEFDKWRSNYWKERAQAFKR</sequence>
<dbReference type="InterPro" id="IPR026834">
    <property type="entry name" value="LHH"/>
</dbReference>
<feature type="domain" description="LHH" evidence="1">
    <location>
        <begin position="64"/>
        <end position="139"/>
    </location>
</feature>
<organism evidence="2 3">
    <name type="scientific">Serratia liquefaciens</name>
    <dbReference type="NCBI Taxonomy" id="614"/>
    <lineage>
        <taxon>Bacteria</taxon>
        <taxon>Pseudomonadati</taxon>
        <taxon>Pseudomonadota</taxon>
        <taxon>Gammaproteobacteria</taxon>
        <taxon>Enterobacterales</taxon>
        <taxon>Yersiniaceae</taxon>
        <taxon>Serratia</taxon>
    </lineage>
</organism>
<gene>
    <name evidence="2" type="ORF">EGO53_27455</name>
</gene>
<dbReference type="Pfam" id="PF14411">
    <property type="entry name" value="LHH"/>
    <property type="match status" value="1"/>
</dbReference>
<evidence type="ECO:0000313" key="3">
    <source>
        <dbReference type="Proteomes" id="UP000317572"/>
    </source>
</evidence>
<evidence type="ECO:0000259" key="1">
    <source>
        <dbReference type="Pfam" id="PF14411"/>
    </source>
</evidence>
<name>A0A515D4G0_SERLI</name>
<dbReference type="AlphaFoldDB" id="A0A515D4G0"/>
<evidence type="ECO:0000313" key="2">
    <source>
        <dbReference type="EMBL" id="QDL35276.1"/>
    </source>
</evidence>
<dbReference type="EMBL" id="CP033893">
    <property type="protein sequence ID" value="QDL35276.1"/>
    <property type="molecule type" value="Genomic_DNA"/>
</dbReference>
<accession>A0A515D4G0</accession>
<proteinExistence type="predicted"/>